<dbReference type="Pfam" id="PF14978">
    <property type="entry name" value="MRP-63"/>
    <property type="match status" value="1"/>
</dbReference>
<organism evidence="1">
    <name type="scientific">Amblyomma triste</name>
    <name type="common">Neotropical tick</name>
    <dbReference type="NCBI Taxonomy" id="251400"/>
    <lineage>
        <taxon>Eukaryota</taxon>
        <taxon>Metazoa</taxon>
        <taxon>Ecdysozoa</taxon>
        <taxon>Arthropoda</taxon>
        <taxon>Chelicerata</taxon>
        <taxon>Arachnida</taxon>
        <taxon>Acari</taxon>
        <taxon>Parasitiformes</taxon>
        <taxon>Ixodida</taxon>
        <taxon>Ixodoidea</taxon>
        <taxon>Ixodidae</taxon>
        <taxon>Amblyomminae</taxon>
        <taxon>Amblyomma</taxon>
    </lineage>
</organism>
<dbReference type="AlphaFoldDB" id="A0A023G6T4"/>
<proteinExistence type="evidence at transcript level"/>
<dbReference type="PANTHER" id="PTHR14520:SF4">
    <property type="entry name" value="LARGE RIBOSOMAL SUBUNIT PROTEIN ML63"/>
    <property type="match status" value="1"/>
</dbReference>
<name>A0A023G6T4_AMBTT</name>
<dbReference type="InterPro" id="IPR016576">
    <property type="entry name" value="Ribosomal_mL63"/>
</dbReference>
<keyword evidence="1" id="KW-0687">Ribonucleoprotein</keyword>
<dbReference type="GO" id="GO:0005761">
    <property type="term" value="C:mitochondrial ribosome"/>
    <property type="evidence" value="ECO:0007669"/>
    <property type="project" value="InterPro"/>
</dbReference>
<dbReference type="GO" id="GO:0003735">
    <property type="term" value="F:structural constituent of ribosome"/>
    <property type="evidence" value="ECO:0007669"/>
    <property type="project" value="TreeGrafter"/>
</dbReference>
<protein>
    <submittedName>
        <fullName evidence="1">Putative ribosomal protein 63 mitochondrial</fullName>
    </submittedName>
</protein>
<keyword evidence="1" id="KW-0689">Ribosomal protein</keyword>
<dbReference type="GO" id="GO:0032543">
    <property type="term" value="P:mitochondrial translation"/>
    <property type="evidence" value="ECO:0007669"/>
    <property type="project" value="TreeGrafter"/>
</dbReference>
<sequence>MRLTDVLLGVFKRRGFGGPRFHFVKHIPGKITIGKHRIVPPVTPKFKMDLWKKLAIEEKTMMYLSQPYLTAEEEKHMPKEFVRRRLLKYAEAPKKPRRPLKSLFAADLLSHINVDRQWEE</sequence>
<reference evidence="1" key="1">
    <citation type="submission" date="2014-03" db="EMBL/GenBank/DDBJ databases">
        <title>The sialotranscriptome of Amblyomma triste, Amblyomma parvum and Amblyomma cajennense ticks, uncovered by 454-based RNA-seq.</title>
        <authorList>
            <person name="Garcia G.R."/>
            <person name="Gardinassi L.G."/>
            <person name="Ribeiro J.M."/>
            <person name="Anatriello E."/>
            <person name="Ferreira B.R."/>
            <person name="Moreira H.N."/>
            <person name="Mafra C."/>
            <person name="Olegario M.M."/>
            <person name="Szabo P.J."/>
            <person name="Miranda-Santos I.K."/>
            <person name="Maruyama S.R."/>
        </authorList>
    </citation>
    <scope>NUCLEOTIDE SEQUENCE</scope>
    <source>
        <strain evidence="1">Mato Grasso do Sul</strain>
        <tissue evidence="1">Salivary glands</tissue>
    </source>
</reference>
<dbReference type="PANTHER" id="PTHR14520">
    <property type="entry name" value="MITOCHONDRIAL RIBOSOMAL PROTEIN 63"/>
    <property type="match status" value="1"/>
</dbReference>
<dbReference type="EMBL" id="GBBM01005931">
    <property type="protein sequence ID" value="JAC29487.1"/>
    <property type="molecule type" value="mRNA"/>
</dbReference>
<accession>A0A023G6T4</accession>
<evidence type="ECO:0000313" key="1">
    <source>
        <dbReference type="EMBL" id="JAC29487.1"/>
    </source>
</evidence>